<accession>A0A8I2YQE1</accession>
<sequence>MLRQGLSMYLFIFAFLGNFFYVLSIVTSPKAYLPPPASTEFLRESLPYLLGSGGTFMFDITIVSQSFIYKGKHPRRSYIRSRGNSLVRSAALAEETAGLLRGDMLAAARARSEWAHADIAAVPRSQSRRRQLGDGSVDTANNQSLAEQSPDNLRNLVLNYLCHNCYLKTAEAFAKDSAIRHLDKDGDDIRDRPTPRVENRMRTIGYQASSADLSDDMVWNILLRRRIQFEILSGHVQEAIDLLNRHFPKVLAEDVSDNQMEVTDENVNPSRLEYMAETVNPIHLLLNLRMLAFIEACRTVPLVYTPPTRSVEPISMNTDDAMVAASPIKRDSKDEETHQAELLISVQKLYATVNALRKSDDRAIYLKELSNVGGLLAYTVPEKSPMAKYLHQERRDRVAEQINSAILHHTNMPSVSYLELAVRYTHCLWAMLHELRVKLPVAHRPSGVSLPPSIGPQGTGESEKELSHEASLFLTEVSS</sequence>
<evidence type="ECO:0000313" key="5">
    <source>
        <dbReference type="Proteomes" id="UP000683000"/>
    </source>
</evidence>
<dbReference type="Gene3D" id="1.20.1280.290">
    <property type="match status" value="1"/>
</dbReference>
<dbReference type="PROSITE" id="PS50896">
    <property type="entry name" value="LISH"/>
    <property type="match status" value="1"/>
</dbReference>
<dbReference type="Pfam" id="PF10607">
    <property type="entry name" value="CTLH"/>
    <property type="match status" value="1"/>
</dbReference>
<evidence type="ECO:0000259" key="3">
    <source>
        <dbReference type="SMART" id="SM00757"/>
    </source>
</evidence>
<dbReference type="AlphaFoldDB" id="A0A8I2YQE1"/>
<dbReference type="InterPro" id="IPR024964">
    <property type="entry name" value="CTLH/CRA"/>
</dbReference>
<proteinExistence type="predicted"/>
<evidence type="ECO:0000256" key="2">
    <source>
        <dbReference type="SAM" id="Phobius"/>
    </source>
</evidence>
<protein>
    <recommendedName>
        <fullName evidence="3">CRA domain-containing protein</fullName>
    </recommendedName>
</protein>
<evidence type="ECO:0000256" key="1">
    <source>
        <dbReference type="SAM" id="MobiDB-lite"/>
    </source>
</evidence>
<organism evidence="4 5">
    <name type="scientific">Boletus reticuloceps</name>
    <dbReference type="NCBI Taxonomy" id="495285"/>
    <lineage>
        <taxon>Eukaryota</taxon>
        <taxon>Fungi</taxon>
        <taxon>Dikarya</taxon>
        <taxon>Basidiomycota</taxon>
        <taxon>Agaricomycotina</taxon>
        <taxon>Agaricomycetes</taxon>
        <taxon>Agaricomycetidae</taxon>
        <taxon>Boletales</taxon>
        <taxon>Boletineae</taxon>
        <taxon>Boletaceae</taxon>
        <taxon>Boletoideae</taxon>
        <taxon>Boletus</taxon>
    </lineage>
</organism>
<name>A0A8I2YQE1_9AGAM</name>
<dbReference type="PANTHER" id="PTHR12864">
    <property type="entry name" value="RAN BINDING PROTEIN 9-RELATED"/>
    <property type="match status" value="1"/>
</dbReference>
<feature type="region of interest" description="Disordered" evidence="1">
    <location>
        <begin position="125"/>
        <end position="146"/>
    </location>
</feature>
<feature type="region of interest" description="Disordered" evidence="1">
    <location>
        <begin position="448"/>
        <end position="479"/>
    </location>
</feature>
<evidence type="ECO:0000313" key="4">
    <source>
        <dbReference type="EMBL" id="KAG6376510.1"/>
    </source>
</evidence>
<comment type="caution">
    <text evidence="4">The sequence shown here is derived from an EMBL/GenBank/DDBJ whole genome shotgun (WGS) entry which is preliminary data.</text>
</comment>
<dbReference type="OrthoDB" id="8048523at2759"/>
<dbReference type="InterPro" id="IPR013144">
    <property type="entry name" value="CRA_dom"/>
</dbReference>
<dbReference type="InterPro" id="IPR006594">
    <property type="entry name" value="LisH"/>
</dbReference>
<feature type="domain" description="CRA" evidence="3">
    <location>
        <begin position="337"/>
        <end position="438"/>
    </location>
</feature>
<keyword evidence="5" id="KW-1185">Reference proteome</keyword>
<reference evidence="4" key="1">
    <citation type="submission" date="2021-03" db="EMBL/GenBank/DDBJ databases">
        <title>Evolutionary innovations through gain and loss of genes in the ectomycorrhizal Boletales.</title>
        <authorList>
            <person name="Wu G."/>
            <person name="Miyauchi S."/>
            <person name="Morin E."/>
            <person name="Yang Z.-L."/>
            <person name="Xu J."/>
            <person name="Martin F.M."/>
        </authorList>
    </citation>
    <scope>NUCLEOTIDE SEQUENCE</scope>
    <source>
        <strain evidence="4">BR01</strain>
    </source>
</reference>
<keyword evidence="2" id="KW-1133">Transmembrane helix</keyword>
<dbReference type="InterPro" id="IPR050618">
    <property type="entry name" value="Ubq-SigPath_Reg"/>
</dbReference>
<gene>
    <name evidence="4" type="ORF">JVT61DRAFT_2503</name>
</gene>
<keyword evidence="2" id="KW-0472">Membrane</keyword>
<dbReference type="SMART" id="SM00757">
    <property type="entry name" value="CRA"/>
    <property type="match status" value="1"/>
</dbReference>
<keyword evidence="2" id="KW-0812">Transmembrane</keyword>
<dbReference type="EMBL" id="JAGFBS010000012">
    <property type="protein sequence ID" value="KAG6376510.1"/>
    <property type="molecule type" value="Genomic_DNA"/>
</dbReference>
<dbReference type="Proteomes" id="UP000683000">
    <property type="component" value="Unassembled WGS sequence"/>
</dbReference>
<feature type="transmembrane region" description="Helical" evidence="2">
    <location>
        <begin position="7"/>
        <end position="26"/>
    </location>
</feature>